<sequence length="763" mass="84169">MRSRLLGIATNLYRKYAPEAVLDPDAPKHWQEIVLYLFVLVAVSVGFLALLLGMYDNIQHDYWYILFACTIGYVGCLLVFFFPEARFEWRAATVCGLIYLIGISIVLTVGPFLSSREWLFAFSIMACILLGWPGAIASMVVSFVTWLGIWMLIKTDFWAHLFDAGKGAHHWLMITIDLLFIYVATALLTTFFSNRIGQSDQAAKSLSRQLLEERNKLAAFNRQLALEIEERKTIAKALQESEEKYRTILETMEDAYFEVDLQGKLTFFNRSLGVQLGYSGAELIGTHFRTLVDGAHAAKLVRAFNKLFRSGSAAQSVDIEIRTRHKGIRILSLLATLVRDGDGAPVKFQGLSRDITENRLMEEHLQRARKMEAVGALAGGVAHDLNNTLSGVVGYPELLLMNLPETDPLRKPIMGIKKSGEKAVAIVQDLLTLARRGVAVKEITNLNTLVHEYLQSTEFHTLKAFHAEVKFETQLAPSLLNISGSPIHLSKSLMNLISNAAEAIKDEGTIFVSTANRYVEQNEATSGNLAEGDYVVLTVRDTGEGIPPEDIDRIFEPFFTKKVMGRSGTGLGMAVVWGTVEDHGGHIDVRSGPGRGTTFTIHLPATREAVLQPTPTLSVADYRGHGERILIVDDVATQREVASKMLTVLGYAPEAVDSGLAAVAHCKTHKVDLLLLDMIMRPGIDGLETYKRILALHPGQKAIIASGYSETERIKETLRLGAGAYLKKPYSMEKLGLAVKNALSSEPTQASEPPAAAPSWRPS</sequence>
<dbReference type="InterPro" id="IPR036890">
    <property type="entry name" value="HATPase_C_sf"/>
</dbReference>
<feature type="modified residue" description="4-aspartylphosphate" evidence="9">
    <location>
        <position position="677"/>
    </location>
</feature>
<dbReference type="InterPro" id="IPR000014">
    <property type="entry name" value="PAS"/>
</dbReference>
<dbReference type="Pfam" id="PF00989">
    <property type="entry name" value="PAS"/>
    <property type="match status" value="1"/>
</dbReference>
<comment type="catalytic activity">
    <reaction evidence="1">
        <text>ATP + protein L-histidine = ADP + protein N-phospho-L-histidine.</text>
        <dbReference type="EC" id="2.7.13.3"/>
    </reaction>
</comment>
<dbReference type="InterPro" id="IPR000700">
    <property type="entry name" value="PAS-assoc_C"/>
</dbReference>
<evidence type="ECO:0000256" key="8">
    <source>
        <dbReference type="ARBA" id="ARBA00023012"/>
    </source>
</evidence>
<keyword evidence="6" id="KW-0418">Kinase</keyword>
<evidence type="ECO:0000313" key="17">
    <source>
        <dbReference type="Proteomes" id="UP001165427"/>
    </source>
</evidence>
<dbReference type="SUPFAM" id="SSF55874">
    <property type="entry name" value="ATPase domain of HSP90 chaperone/DNA topoisomerase II/histidine kinase"/>
    <property type="match status" value="1"/>
</dbReference>
<keyword evidence="4" id="KW-0808">Transferase</keyword>
<feature type="transmembrane region" description="Helical" evidence="11">
    <location>
        <begin position="61"/>
        <end position="82"/>
    </location>
</feature>
<evidence type="ECO:0000256" key="4">
    <source>
        <dbReference type="ARBA" id="ARBA00022679"/>
    </source>
</evidence>
<dbReference type="PROSITE" id="PS50113">
    <property type="entry name" value="PAC"/>
    <property type="match status" value="1"/>
</dbReference>
<dbReference type="Gene3D" id="1.10.287.130">
    <property type="match status" value="1"/>
</dbReference>
<dbReference type="SMART" id="SM00388">
    <property type="entry name" value="HisKA"/>
    <property type="match status" value="1"/>
</dbReference>
<dbReference type="InterPro" id="IPR005467">
    <property type="entry name" value="His_kinase_dom"/>
</dbReference>
<name>A0AA41R586_9BACT</name>
<dbReference type="InterPro" id="IPR013767">
    <property type="entry name" value="PAS_fold"/>
</dbReference>
<accession>A0AA41R586</accession>
<feature type="domain" description="PAS" evidence="14">
    <location>
        <begin position="241"/>
        <end position="311"/>
    </location>
</feature>
<keyword evidence="8" id="KW-0902">Two-component regulatory system</keyword>
<comment type="caution">
    <text evidence="16">The sequence shown here is derived from an EMBL/GenBank/DDBJ whole genome shotgun (WGS) entry which is preliminary data.</text>
</comment>
<dbReference type="SUPFAM" id="SSF55785">
    <property type="entry name" value="PYP-like sensor domain (PAS domain)"/>
    <property type="match status" value="1"/>
</dbReference>
<dbReference type="Gene3D" id="3.30.450.20">
    <property type="entry name" value="PAS domain"/>
    <property type="match status" value="1"/>
</dbReference>
<dbReference type="Pfam" id="PF00512">
    <property type="entry name" value="HisKA"/>
    <property type="match status" value="1"/>
</dbReference>
<dbReference type="Gene3D" id="3.30.565.10">
    <property type="entry name" value="Histidine kinase-like ATPase, C-terminal domain"/>
    <property type="match status" value="1"/>
</dbReference>
<keyword evidence="7 16" id="KW-0067">ATP-binding</keyword>
<evidence type="ECO:0000259" key="13">
    <source>
        <dbReference type="PROSITE" id="PS50110"/>
    </source>
</evidence>
<keyword evidence="11" id="KW-0472">Membrane</keyword>
<dbReference type="CDD" id="cd00130">
    <property type="entry name" value="PAS"/>
    <property type="match status" value="1"/>
</dbReference>
<dbReference type="PANTHER" id="PTHR43065:SF46">
    <property type="entry name" value="C4-DICARBOXYLATE TRANSPORT SENSOR PROTEIN DCTB"/>
    <property type="match status" value="1"/>
</dbReference>
<feature type="region of interest" description="Disordered" evidence="10">
    <location>
        <begin position="743"/>
        <end position="763"/>
    </location>
</feature>
<evidence type="ECO:0000256" key="11">
    <source>
        <dbReference type="SAM" id="Phobius"/>
    </source>
</evidence>
<feature type="transmembrane region" description="Helical" evidence="11">
    <location>
        <begin position="94"/>
        <end position="113"/>
    </location>
</feature>
<feature type="transmembrane region" description="Helical" evidence="11">
    <location>
        <begin position="33"/>
        <end position="55"/>
    </location>
</feature>
<dbReference type="InterPro" id="IPR048437">
    <property type="entry name" value="MASE11"/>
</dbReference>
<dbReference type="SMART" id="SM00091">
    <property type="entry name" value="PAS"/>
    <property type="match status" value="1"/>
</dbReference>
<feature type="transmembrane region" description="Helical" evidence="11">
    <location>
        <begin position="119"/>
        <end position="150"/>
    </location>
</feature>
<dbReference type="SMART" id="SM00448">
    <property type="entry name" value="REC"/>
    <property type="match status" value="1"/>
</dbReference>
<keyword evidence="17" id="KW-1185">Reference proteome</keyword>
<evidence type="ECO:0000259" key="14">
    <source>
        <dbReference type="PROSITE" id="PS50112"/>
    </source>
</evidence>
<dbReference type="PRINTS" id="PR00344">
    <property type="entry name" value="BCTRLSENSOR"/>
</dbReference>
<feature type="domain" description="PAC" evidence="15">
    <location>
        <begin position="315"/>
        <end position="367"/>
    </location>
</feature>
<evidence type="ECO:0000256" key="3">
    <source>
        <dbReference type="ARBA" id="ARBA00022553"/>
    </source>
</evidence>
<dbReference type="EC" id="2.7.13.3" evidence="2"/>
<gene>
    <name evidence="16" type="ORF">MRX98_11505</name>
</gene>
<dbReference type="CDD" id="cd00082">
    <property type="entry name" value="HisKA"/>
    <property type="match status" value="1"/>
</dbReference>
<dbReference type="EMBL" id="JALJRB010000011">
    <property type="protein sequence ID" value="MCJ8501200.1"/>
    <property type="molecule type" value="Genomic_DNA"/>
</dbReference>
<keyword evidence="3 9" id="KW-0597">Phosphoprotein</keyword>
<dbReference type="GO" id="GO:0000155">
    <property type="term" value="F:phosphorelay sensor kinase activity"/>
    <property type="evidence" value="ECO:0007669"/>
    <property type="project" value="InterPro"/>
</dbReference>
<dbReference type="Pfam" id="PF20969">
    <property type="entry name" value="MASE11"/>
    <property type="match status" value="1"/>
</dbReference>
<reference evidence="16" key="1">
    <citation type="submission" date="2022-04" db="EMBL/GenBank/DDBJ databases">
        <title>Desulfatitalea alkaliphila sp. nov., a novel anaerobic sulfate-reducing bacterium isolated from terrestrial mud volcano, Taman Peninsula, Russia.</title>
        <authorList>
            <person name="Khomyakova M.A."/>
            <person name="Merkel A.Y."/>
            <person name="Slobodkin A.I."/>
        </authorList>
    </citation>
    <scope>NUCLEOTIDE SEQUENCE</scope>
    <source>
        <strain evidence="16">M08but</strain>
    </source>
</reference>
<dbReference type="Pfam" id="PF02518">
    <property type="entry name" value="HATPase_c"/>
    <property type="match status" value="1"/>
</dbReference>
<evidence type="ECO:0000256" key="1">
    <source>
        <dbReference type="ARBA" id="ARBA00000085"/>
    </source>
</evidence>
<evidence type="ECO:0000256" key="5">
    <source>
        <dbReference type="ARBA" id="ARBA00022741"/>
    </source>
</evidence>
<dbReference type="CDD" id="cd00156">
    <property type="entry name" value="REC"/>
    <property type="match status" value="1"/>
</dbReference>
<organism evidence="16 17">
    <name type="scientific">Desulfatitalea alkaliphila</name>
    <dbReference type="NCBI Taxonomy" id="2929485"/>
    <lineage>
        <taxon>Bacteria</taxon>
        <taxon>Pseudomonadati</taxon>
        <taxon>Thermodesulfobacteriota</taxon>
        <taxon>Desulfobacteria</taxon>
        <taxon>Desulfobacterales</taxon>
        <taxon>Desulfosarcinaceae</taxon>
        <taxon>Desulfatitalea</taxon>
    </lineage>
</organism>
<feature type="domain" description="Histidine kinase" evidence="12">
    <location>
        <begin position="380"/>
        <end position="607"/>
    </location>
</feature>
<dbReference type="Proteomes" id="UP001165427">
    <property type="component" value="Unassembled WGS sequence"/>
</dbReference>
<dbReference type="InterPro" id="IPR003594">
    <property type="entry name" value="HATPase_dom"/>
</dbReference>
<evidence type="ECO:0000256" key="2">
    <source>
        <dbReference type="ARBA" id="ARBA00012438"/>
    </source>
</evidence>
<dbReference type="PROSITE" id="PS50112">
    <property type="entry name" value="PAS"/>
    <property type="match status" value="1"/>
</dbReference>
<dbReference type="NCBIfam" id="TIGR00229">
    <property type="entry name" value="sensory_box"/>
    <property type="match status" value="1"/>
</dbReference>
<dbReference type="SUPFAM" id="SSF52172">
    <property type="entry name" value="CheY-like"/>
    <property type="match status" value="1"/>
</dbReference>
<evidence type="ECO:0000256" key="9">
    <source>
        <dbReference type="PROSITE-ProRule" id="PRU00169"/>
    </source>
</evidence>
<protein>
    <recommendedName>
        <fullName evidence="2">histidine kinase</fullName>
        <ecNumber evidence="2">2.7.13.3</ecNumber>
    </recommendedName>
</protein>
<dbReference type="GO" id="GO:0006355">
    <property type="term" value="P:regulation of DNA-templated transcription"/>
    <property type="evidence" value="ECO:0007669"/>
    <property type="project" value="InterPro"/>
</dbReference>
<keyword evidence="5" id="KW-0547">Nucleotide-binding</keyword>
<dbReference type="PROSITE" id="PS50110">
    <property type="entry name" value="RESPONSE_REGULATORY"/>
    <property type="match status" value="1"/>
</dbReference>
<evidence type="ECO:0000256" key="6">
    <source>
        <dbReference type="ARBA" id="ARBA00022777"/>
    </source>
</evidence>
<evidence type="ECO:0000259" key="12">
    <source>
        <dbReference type="PROSITE" id="PS50109"/>
    </source>
</evidence>
<dbReference type="InterPro" id="IPR036097">
    <property type="entry name" value="HisK_dim/P_sf"/>
</dbReference>
<evidence type="ECO:0000256" key="10">
    <source>
        <dbReference type="SAM" id="MobiDB-lite"/>
    </source>
</evidence>
<dbReference type="PANTHER" id="PTHR43065">
    <property type="entry name" value="SENSOR HISTIDINE KINASE"/>
    <property type="match status" value="1"/>
</dbReference>
<keyword evidence="11" id="KW-1133">Transmembrane helix</keyword>
<dbReference type="InterPro" id="IPR001789">
    <property type="entry name" value="Sig_transdc_resp-reg_receiver"/>
</dbReference>
<dbReference type="GO" id="GO:0005524">
    <property type="term" value="F:ATP binding"/>
    <property type="evidence" value="ECO:0007669"/>
    <property type="project" value="UniProtKB-KW"/>
</dbReference>
<feature type="domain" description="Response regulatory" evidence="13">
    <location>
        <begin position="628"/>
        <end position="743"/>
    </location>
</feature>
<dbReference type="InterPro" id="IPR035965">
    <property type="entry name" value="PAS-like_dom_sf"/>
</dbReference>
<dbReference type="InterPro" id="IPR004358">
    <property type="entry name" value="Sig_transdc_His_kin-like_C"/>
</dbReference>
<dbReference type="RefSeq" id="WP_246907851.1">
    <property type="nucleotide sequence ID" value="NZ_JALJRB010000011.1"/>
</dbReference>
<evidence type="ECO:0000313" key="16">
    <source>
        <dbReference type="EMBL" id="MCJ8501200.1"/>
    </source>
</evidence>
<feature type="transmembrane region" description="Helical" evidence="11">
    <location>
        <begin position="171"/>
        <end position="192"/>
    </location>
</feature>
<dbReference type="Gene3D" id="3.40.50.2300">
    <property type="match status" value="1"/>
</dbReference>
<dbReference type="AlphaFoldDB" id="A0AA41R586"/>
<dbReference type="SUPFAM" id="SSF47384">
    <property type="entry name" value="Homodimeric domain of signal transducing histidine kinase"/>
    <property type="match status" value="1"/>
</dbReference>
<evidence type="ECO:0000259" key="15">
    <source>
        <dbReference type="PROSITE" id="PS50113"/>
    </source>
</evidence>
<dbReference type="InterPro" id="IPR011006">
    <property type="entry name" value="CheY-like_superfamily"/>
</dbReference>
<evidence type="ECO:0000256" key="7">
    <source>
        <dbReference type="ARBA" id="ARBA00022840"/>
    </source>
</evidence>
<proteinExistence type="predicted"/>
<dbReference type="PROSITE" id="PS50109">
    <property type="entry name" value="HIS_KIN"/>
    <property type="match status" value="1"/>
</dbReference>
<dbReference type="Pfam" id="PF00072">
    <property type="entry name" value="Response_reg"/>
    <property type="match status" value="1"/>
</dbReference>
<keyword evidence="11" id="KW-0812">Transmembrane</keyword>
<dbReference type="SMART" id="SM00387">
    <property type="entry name" value="HATPase_c"/>
    <property type="match status" value="1"/>
</dbReference>
<dbReference type="InterPro" id="IPR003661">
    <property type="entry name" value="HisK_dim/P_dom"/>
</dbReference>